<dbReference type="HAMAP" id="MF_00317">
    <property type="entry name" value="DNApol_clamp_arch"/>
    <property type="match status" value="1"/>
</dbReference>
<name>A0A6C0JRS7_9ZZZZ</name>
<feature type="domain" description="Proliferating cell nuclear antigen PCNA N-terminal" evidence="3">
    <location>
        <begin position="11"/>
        <end position="130"/>
    </location>
</feature>
<evidence type="ECO:0000259" key="3">
    <source>
        <dbReference type="Pfam" id="PF00705"/>
    </source>
</evidence>
<evidence type="ECO:0000259" key="4">
    <source>
        <dbReference type="Pfam" id="PF02747"/>
    </source>
</evidence>
<dbReference type="GO" id="GO:0019985">
    <property type="term" value="P:translesion synthesis"/>
    <property type="evidence" value="ECO:0007669"/>
    <property type="project" value="TreeGrafter"/>
</dbReference>
<dbReference type="NCBIfam" id="TIGR00590">
    <property type="entry name" value="pcna"/>
    <property type="match status" value="1"/>
</dbReference>
<dbReference type="GO" id="GO:0030337">
    <property type="term" value="F:DNA polymerase processivity factor activity"/>
    <property type="evidence" value="ECO:0007669"/>
    <property type="project" value="InterPro"/>
</dbReference>
<dbReference type="PANTHER" id="PTHR11352">
    <property type="entry name" value="PROLIFERATING CELL NUCLEAR ANTIGEN"/>
    <property type="match status" value="1"/>
</dbReference>
<dbReference type="EMBL" id="MN740684">
    <property type="protein sequence ID" value="QHU07400.1"/>
    <property type="molecule type" value="Genomic_DNA"/>
</dbReference>
<evidence type="ECO:0000256" key="2">
    <source>
        <dbReference type="ARBA" id="ARBA00023125"/>
    </source>
</evidence>
<proteinExistence type="inferred from homology"/>
<dbReference type="InterPro" id="IPR046938">
    <property type="entry name" value="DNA_clamp_sf"/>
</dbReference>
<reference evidence="5" key="1">
    <citation type="journal article" date="2020" name="Nature">
        <title>Giant virus diversity and host interactions through global metagenomics.</title>
        <authorList>
            <person name="Schulz F."/>
            <person name="Roux S."/>
            <person name="Paez-Espino D."/>
            <person name="Jungbluth S."/>
            <person name="Walsh D.A."/>
            <person name="Denef V.J."/>
            <person name="McMahon K.D."/>
            <person name="Konstantinidis K.T."/>
            <person name="Eloe-Fadrosh E.A."/>
            <person name="Kyrpides N.C."/>
            <person name="Woyke T."/>
        </authorList>
    </citation>
    <scope>NUCLEOTIDE SEQUENCE</scope>
    <source>
        <strain evidence="5">GVMAG-S-1040241-154</strain>
    </source>
</reference>
<dbReference type="Pfam" id="PF00705">
    <property type="entry name" value="PCNA_N"/>
    <property type="match status" value="1"/>
</dbReference>
<dbReference type="SUPFAM" id="SSF55979">
    <property type="entry name" value="DNA clamp"/>
    <property type="match status" value="2"/>
</dbReference>
<evidence type="ECO:0000256" key="1">
    <source>
        <dbReference type="ARBA" id="ARBA00010462"/>
    </source>
</evidence>
<comment type="similarity">
    <text evidence="1">Belongs to the PCNA family.</text>
</comment>
<dbReference type="GO" id="GO:0043626">
    <property type="term" value="C:PCNA complex"/>
    <property type="evidence" value="ECO:0007669"/>
    <property type="project" value="TreeGrafter"/>
</dbReference>
<dbReference type="Gene3D" id="3.70.10.10">
    <property type="match status" value="1"/>
</dbReference>
<keyword evidence="2" id="KW-0238">DNA-binding</keyword>
<feature type="domain" description="Proliferating cell nuclear antigen PCNA C-terminal" evidence="4">
    <location>
        <begin position="136"/>
        <end position="264"/>
    </location>
</feature>
<dbReference type="InterPro" id="IPR022648">
    <property type="entry name" value="Pr_cel_nuc_antig_N"/>
</dbReference>
<dbReference type="Pfam" id="PF02747">
    <property type="entry name" value="PCNA_C"/>
    <property type="match status" value="1"/>
</dbReference>
<dbReference type="AlphaFoldDB" id="A0A6C0JRS7"/>
<evidence type="ECO:0008006" key="6">
    <source>
        <dbReference type="Google" id="ProtNLM"/>
    </source>
</evidence>
<dbReference type="GO" id="GO:0006272">
    <property type="term" value="P:leading strand elongation"/>
    <property type="evidence" value="ECO:0007669"/>
    <property type="project" value="TreeGrafter"/>
</dbReference>
<dbReference type="GO" id="GO:0006298">
    <property type="term" value="P:mismatch repair"/>
    <property type="evidence" value="ECO:0007669"/>
    <property type="project" value="TreeGrafter"/>
</dbReference>
<organism evidence="5">
    <name type="scientific">viral metagenome</name>
    <dbReference type="NCBI Taxonomy" id="1070528"/>
    <lineage>
        <taxon>unclassified sequences</taxon>
        <taxon>metagenomes</taxon>
        <taxon>organismal metagenomes</taxon>
    </lineage>
</organism>
<sequence length="267" mass="30712">MSQNDNYIVNIKTIQATIFKQVIDALKDILMDVNLEIDETGLKIIAMDNTHVVLIHLKLEAEKFEEYFCSKKTYVGINMLKLHMLIKTIGTNDLLNLYIEKDDPNKLGIKITNNEKNVETNYKLSTIDIDVLDVTIPPVDFTTTITMPSSYLQKIIRDMHNISEYIEIRNVEKSLILKCKGDFCSQETRLGSEKSQNIVIQKNKEYDNLEQEIIQGVFSLKYLLIFTKCTNLCPSVEIYLKNSYPIILRYSIASLGEIKLCLAQQDI</sequence>
<dbReference type="GO" id="GO:0003677">
    <property type="term" value="F:DNA binding"/>
    <property type="evidence" value="ECO:0007669"/>
    <property type="project" value="UniProtKB-KW"/>
</dbReference>
<dbReference type="PRINTS" id="PR00339">
    <property type="entry name" value="PCNACYCLIN"/>
</dbReference>
<dbReference type="InterPro" id="IPR000730">
    <property type="entry name" value="Pr_cel_nuc_antig"/>
</dbReference>
<evidence type="ECO:0000313" key="5">
    <source>
        <dbReference type="EMBL" id="QHU07400.1"/>
    </source>
</evidence>
<accession>A0A6C0JRS7</accession>
<dbReference type="CDD" id="cd00577">
    <property type="entry name" value="PCNA"/>
    <property type="match status" value="1"/>
</dbReference>
<dbReference type="PANTHER" id="PTHR11352:SF0">
    <property type="entry name" value="PROLIFERATING CELL NUCLEAR ANTIGEN"/>
    <property type="match status" value="1"/>
</dbReference>
<protein>
    <recommendedName>
        <fullName evidence="6">Proliferating cell nuclear antigen PCNA N-terminal domain-containing protein</fullName>
    </recommendedName>
</protein>
<dbReference type="InterPro" id="IPR022649">
    <property type="entry name" value="Pr_cel_nuc_antig_C"/>
</dbReference>
<dbReference type="GO" id="GO:0006275">
    <property type="term" value="P:regulation of DNA replication"/>
    <property type="evidence" value="ECO:0007669"/>
    <property type="project" value="InterPro"/>
</dbReference>